<keyword evidence="6" id="KW-0539">Nucleus</keyword>
<dbReference type="AlphaFoldDB" id="A0A896WRU1"/>
<evidence type="ECO:0000256" key="4">
    <source>
        <dbReference type="ARBA" id="ARBA00022679"/>
    </source>
</evidence>
<gene>
    <name evidence="6" type="primary">TSR3</name>
</gene>
<organism evidence="9">
    <name type="scientific">Metchnikovella dogieli</name>
    <dbReference type="NCBI Taxonomy" id="2804710"/>
    <lineage>
        <taxon>Eukaryota</taxon>
        <taxon>Fungi</taxon>
        <taxon>Fungi incertae sedis</taxon>
        <taxon>Microsporidia</taxon>
        <taxon>Metchnikovellidae</taxon>
        <taxon>Metchnikovella</taxon>
    </lineage>
</organism>
<dbReference type="Pfam" id="PF04034">
    <property type="entry name" value="Ribo_biogen_C"/>
    <property type="match status" value="1"/>
</dbReference>
<comment type="caution">
    <text evidence="6">Lacks conserved residue(s) required for the propagation of feature annotation.</text>
</comment>
<comment type="function">
    <text evidence="6">Aminocarboxypropyltransferase that catalyzes the aminocarboxypropyl transfer on pseudouridine at position 1191 (Psi1191) in 18S rRNA. It constitutes the last step in biosynthesis of the hypermodified N1-methyl-N3-(3-amino-3-carboxypropyl) pseudouridine (m1acp3-Psi) conserved in eukaryotic 18S rRNA.</text>
</comment>
<feature type="domain" description="16S/18S rRNA aminocarboxypropyltransferase Tsr3 C-terminal" evidence="7">
    <location>
        <begin position="39"/>
        <end position="163"/>
    </location>
</feature>
<keyword evidence="3 6" id="KW-0698">rRNA processing</keyword>
<evidence type="ECO:0000259" key="8">
    <source>
        <dbReference type="Pfam" id="PF04068"/>
    </source>
</evidence>
<keyword evidence="2 6" id="KW-0690">Ribosome biogenesis</keyword>
<dbReference type="Pfam" id="PF04068">
    <property type="entry name" value="Fer4_RLI"/>
    <property type="match status" value="1"/>
</dbReference>
<dbReference type="InterPro" id="IPR007177">
    <property type="entry name" value="Tsr3_C"/>
</dbReference>
<evidence type="ECO:0000259" key="7">
    <source>
        <dbReference type="Pfam" id="PF04034"/>
    </source>
</evidence>
<evidence type="ECO:0000256" key="3">
    <source>
        <dbReference type="ARBA" id="ARBA00022552"/>
    </source>
</evidence>
<proteinExistence type="inferred from homology"/>
<evidence type="ECO:0000256" key="1">
    <source>
        <dbReference type="ARBA" id="ARBA00022490"/>
    </source>
</evidence>
<evidence type="ECO:0000313" key="9">
    <source>
        <dbReference type="EMBL" id="QSE03625.1"/>
    </source>
</evidence>
<dbReference type="PANTHER" id="PTHR20426:SF0">
    <property type="entry name" value="18S RRNA AMINOCARBOXYPROPYLTRANSFERASE"/>
    <property type="match status" value="1"/>
</dbReference>
<feature type="binding site" evidence="6">
    <location>
        <position position="65"/>
    </location>
    <ligand>
        <name>S-adenosyl-L-methionine</name>
        <dbReference type="ChEBI" id="CHEBI:59789"/>
    </ligand>
</feature>
<evidence type="ECO:0000256" key="5">
    <source>
        <dbReference type="ARBA" id="ARBA00022691"/>
    </source>
</evidence>
<dbReference type="GO" id="GO:1904047">
    <property type="term" value="F:S-adenosyl-L-methionine binding"/>
    <property type="evidence" value="ECO:0007669"/>
    <property type="project" value="UniProtKB-UniRule"/>
</dbReference>
<keyword evidence="5 6" id="KW-0949">S-adenosyl-L-methionine</keyword>
<comment type="catalytic activity">
    <reaction evidence="6">
        <text>an N(1)-methylpseudouridine in rRNA + S-adenosyl-L-methionine = N(1)-methyl-N(3)-[(3S)-3-amino-3-carboxypropyl]pseudouridine in rRNA + S-methyl-5'-thioadenosine + H(+)</text>
        <dbReference type="Rhea" id="RHEA:63296"/>
        <dbReference type="Rhea" id="RHEA-COMP:11634"/>
        <dbReference type="Rhea" id="RHEA-COMP:16310"/>
        <dbReference type="ChEBI" id="CHEBI:15378"/>
        <dbReference type="ChEBI" id="CHEBI:17509"/>
        <dbReference type="ChEBI" id="CHEBI:59789"/>
        <dbReference type="ChEBI" id="CHEBI:74890"/>
        <dbReference type="ChEBI" id="CHEBI:146234"/>
        <dbReference type="EC" id="2.5.1.157"/>
    </reaction>
</comment>
<dbReference type="NCBIfam" id="NF002621">
    <property type="entry name" value="PRK02287.1"/>
    <property type="match status" value="1"/>
</dbReference>
<name>A0A896WRU1_9MICR</name>
<dbReference type="GO" id="GO:0005634">
    <property type="term" value="C:nucleus"/>
    <property type="evidence" value="ECO:0007669"/>
    <property type="project" value="UniProtKB-SubCell"/>
</dbReference>
<dbReference type="InterPro" id="IPR007209">
    <property type="entry name" value="RNaseL-inhib-like_metal-bd_dom"/>
</dbReference>
<dbReference type="EC" id="2.5.1.157" evidence="6"/>
<sequence>MRLVTWNYGHCDPKRCSAKRLVKRKAVLELKIGQRFGGITLTPVGEKAISPEDRAIIEKGGLGTVDCSWARVDELFLPQTRNDRLLPFLISANTVNYGKACKLNCAEAFAAGLFITGFRDECTAVLSHFSYGEEFFRLNKEYLEAYSGCKNSTEVVELQMKFMDK</sequence>
<dbReference type="GO" id="GO:0000455">
    <property type="term" value="P:enzyme-directed rRNA pseudouridine synthesis"/>
    <property type="evidence" value="ECO:0007669"/>
    <property type="project" value="UniProtKB-UniRule"/>
</dbReference>
<feature type="domain" description="RNase L inhibitor RLI-like possible metal-binding" evidence="8">
    <location>
        <begin position="1"/>
        <end position="35"/>
    </location>
</feature>
<accession>A0A896WRU1</accession>
<keyword evidence="4 6" id="KW-0808">Transferase</keyword>
<comment type="catalytic activity">
    <reaction evidence="6">
        <text>N(1)-methylpseudouridine(1191) in yeast 18S rRNA + S-adenosyl-L-methionine = N(1)-methyl-N(3)-[(3S)-3-amino-3-carboxypropyl]pseudouridine(1191) in yeast 18S rRNA + S-methyl-5'-thioadenosine + H(+)</text>
        <dbReference type="Rhea" id="RHEA:63300"/>
        <dbReference type="Rhea" id="RHEA-COMP:13852"/>
        <dbReference type="Rhea" id="RHEA-COMP:16309"/>
        <dbReference type="ChEBI" id="CHEBI:15378"/>
        <dbReference type="ChEBI" id="CHEBI:17509"/>
        <dbReference type="ChEBI" id="CHEBI:59789"/>
        <dbReference type="ChEBI" id="CHEBI:74890"/>
        <dbReference type="ChEBI" id="CHEBI:146234"/>
    </reaction>
</comment>
<evidence type="ECO:0000256" key="6">
    <source>
        <dbReference type="HAMAP-Rule" id="MF_03146"/>
    </source>
</evidence>
<dbReference type="EMBL" id="MW052355">
    <property type="protein sequence ID" value="QSE03625.1"/>
    <property type="molecule type" value="Genomic_DNA"/>
</dbReference>
<reference evidence="9" key="1">
    <citation type="journal article" date="2021" name="Parasitol. Res.">
        <title>Evolutionary relationships of Metchnikovella dogieli Paskerova et al., 2016 (Microsporidia: Metchnikovellidae) revealed by multigene phylogenetic analysis.</title>
        <authorList>
            <person name="Nassonova E.S."/>
            <person name="Bondarenko N.I."/>
            <person name="Paskerova G.G."/>
            <person name="Kovacikova M."/>
            <person name="Frolova E.V."/>
            <person name="Smirnov A.V."/>
        </authorList>
    </citation>
    <scope>NUCLEOTIDE SEQUENCE</scope>
    <source>
        <strain evidence="9">WSBS2016</strain>
    </source>
</reference>
<comment type="similarity">
    <text evidence="6">Belongs to the TDD superfamily. TSR3 family.</text>
</comment>
<dbReference type="InterPro" id="IPR022968">
    <property type="entry name" value="Tsr3-like"/>
</dbReference>
<feature type="binding site" evidence="6">
    <location>
        <position position="86"/>
    </location>
    <ligand>
        <name>S-adenosyl-L-methionine</name>
        <dbReference type="ChEBI" id="CHEBI:59789"/>
    </ligand>
</feature>
<dbReference type="GO" id="GO:0106388">
    <property type="term" value="F:rRNA small subunit aminocarboxypropyltransferase activity"/>
    <property type="evidence" value="ECO:0007669"/>
    <property type="project" value="UniProtKB-EC"/>
</dbReference>
<protein>
    <recommendedName>
        <fullName evidence="6">18S rRNA aminocarboxypropyltransferase</fullName>
        <ecNumber evidence="6">2.5.1.157</ecNumber>
    </recommendedName>
</protein>
<dbReference type="GO" id="GO:0005737">
    <property type="term" value="C:cytoplasm"/>
    <property type="evidence" value="ECO:0007669"/>
    <property type="project" value="UniProtKB-SubCell"/>
</dbReference>
<keyword evidence="1 6" id="KW-0963">Cytoplasm</keyword>
<dbReference type="HAMAP" id="MF_01116">
    <property type="entry name" value="TSR3"/>
    <property type="match status" value="1"/>
</dbReference>
<feature type="binding site" evidence="6">
    <location>
        <position position="17"/>
    </location>
    <ligand>
        <name>S-adenosyl-L-methionine</name>
        <dbReference type="ChEBI" id="CHEBI:59789"/>
    </ligand>
</feature>
<dbReference type="GO" id="GO:0030490">
    <property type="term" value="P:maturation of SSU-rRNA"/>
    <property type="evidence" value="ECO:0007669"/>
    <property type="project" value="TreeGrafter"/>
</dbReference>
<evidence type="ECO:0000256" key="2">
    <source>
        <dbReference type="ARBA" id="ARBA00022517"/>
    </source>
</evidence>
<comment type="subcellular location">
    <subcellularLocation>
        <location evidence="6">Cytoplasm</location>
    </subcellularLocation>
    <subcellularLocation>
        <location evidence="6">Nucleus</location>
    </subcellularLocation>
</comment>
<dbReference type="PANTHER" id="PTHR20426">
    <property type="entry name" value="RIBOSOME BIOGENESIS PROTEIN TSR3 HOMOLOG"/>
    <property type="match status" value="1"/>
</dbReference>